<protein>
    <submittedName>
        <fullName evidence="1">Uncharacterized protein</fullName>
    </submittedName>
</protein>
<accession>A0A5B7I004</accession>
<keyword evidence="2" id="KW-1185">Reference proteome</keyword>
<evidence type="ECO:0000313" key="1">
    <source>
        <dbReference type="EMBL" id="MPC78651.1"/>
    </source>
</evidence>
<dbReference type="EMBL" id="VSRR010049007">
    <property type="protein sequence ID" value="MPC78651.1"/>
    <property type="molecule type" value="Genomic_DNA"/>
</dbReference>
<dbReference type="Proteomes" id="UP000324222">
    <property type="component" value="Unassembled WGS sequence"/>
</dbReference>
<evidence type="ECO:0000313" key="2">
    <source>
        <dbReference type="Proteomes" id="UP000324222"/>
    </source>
</evidence>
<organism evidence="1 2">
    <name type="scientific">Portunus trituberculatus</name>
    <name type="common">Swimming crab</name>
    <name type="synonym">Neptunus trituberculatus</name>
    <dbReference type="NCBI Taxonomy" id="210409"/>
    <lineage>
        <taxon>Eukaryota</taxon>
        <taxon>Metazoa</taxon>
        <taxon>Ecdysozoa</taxon>
        <taxon>Arthropoda</taxon>
        <taxon>Crustacea</taxon>
        <taxon>Multicrustacea</taxon>
        <taxon>Malacostraca</taxon>
        <taxon>Eumalacostraca</taxon>
        <taxon>Eucarida</taxon>
        <taxon>Decapoda</taxon>
        <taxon>Pleocyemata</taxon>
        <taxon>Brachyura</taxon>
        <taxon>Eubrachyura</taxon>
        <taxon>Portunoidea</taxon>
        <taxon>Portunidae</taxon>
        <taxon>Portuninae</taxon>
        <taxon>Portunus</taxon>
    </lineage>
</organism>
<reference evidence="1 2" key="1">
    <citation type="submission" date="2019-05" db="EMBL/GenBank/DDBJ databases">
        <title>Another draft genome of Portunus trituberculatus and its Hox gene families provides insights of decapod evolution.</title>
        <authorList>
            <person name="Jeong J.-H."/>
            <person name="Song I."/>
            <person name="Kim S."/>
            <person name="Choi T."/>
            <person name="Kim D."/>
            <person name="Ryu S."/>
            <person name="Kim W."/>
        </authorList>
    </citation>
    <scope>NUCLEOTIDE SEQUENCE [LARGE SCALE GENOMIC DNA]</scope>
    <source>
        <tissue evidence="1">Muscle</tissue>
    </source>
</reference>
<proteinExistence type="predicted"/>
<sequence length="71" mass="7576">MAAVCEGPAAATAPLKAAGLKFYQSSQTSRGILHKLSTRDVFLPDGSRSTPCHQSATSIQRESLHFLTQDS</sequence>
<gene>
    <name evidence="1" type="ORF">E2C01_073145</name>
</gene>
<comment type="caution">
    <text evidence="1">The sequence shown here is derived from an EMBL/GenBank/DDBJ whole genome shotgun (WGS) entry which is preliminary data.</text>
</comment>
<name>A0A5B7I004_PORTR</name>
<dbReference type="AlphaFoldDB" id="A0A5B7I004"/>